<evidence type="ECO:0000259" key="2">
    <source>
        <dbReference type="Pfam" id="PF12395"/>
    </source>
</evidence>
<evidence type="ECO:0000313" key="3">
    <source>
        <dbReference type="EMBL" id="ENZ18671.1"/>
    </source>
</evidence>
<evidence type="ECO:0000259" key="1">
    <source>
        <dbReference type="Pfam" id="PF08874"/>
    </source>
</evidence>
<reference evidence="3 4" key="1">
    <citation type="submission" date="2013-01" db="EMBL/GenBank/DDBJ databases">
        <title>The Genome Sequence of Clostridium clostridioforme 90A8.</title>
        <authorList>
            <consortium name="The Broad Institute Genome Sequencing Platform"/>
            <person name="Earl A."/>
            <person name="Ward D."/>
            <person name="Feldgarden M."/>
            <person name="Gevers D."/>
            <person name="Courvalin P."/>
            <person name="Lambert T."/>
            <person name="Walker B."/>
            <person name="Young S.K."/>
            <person name="Zeng Q."/>
            <person name="Gargeya S."/>
            <person name="Fitzgerald M."/>
            <person name="Haas B."/>
            <person name="Abouelleil A."/>
            <person name="Alvarado L."/>
            <person name="Arachchi H.M."/>
            <person name="Berlin A.M."/>
            <person name="Chapman S.B."/>
            <person name="Dewar J."/>
            <person name="Goldberg J."/>
            <person name="Griggs A."/>
            <person name="Gujja S."/>
            <person name="Hansen M."/>
            <person name="Howarth C."/>
            <person name="Imamovic A."/>
            <person name="Larimer J."/>
            <person name="McCowan C."/>
            <person name="Murphy C."/>
            <person name="Neiman D."/>
            <person name="Pearson M."/>
            <person name="Priest M."/>
            <person name="Roberts A."/>
            <person name="Saif S."/>
            <person name="Shea T."/>
            <person name="Sisk P."/>
            <person name="Sykes S."/>
            <person name="Wortman J."/>
            <person name="Nusbaum C."/>
            <person name="Birren B."/>
        </authorList>
    </citation>
    <scope>NUCLEOTIDE SEQUENCE [LARGE SCALE GENOMIC DNA]</scope>
    <source>
        <strain evidence="3 4">90A8</strain>
    </source>
</reference>
<organism evidence="3 4">
    <name type="scientific">[Clostridium] clostridioforme 90A8</name>
    <dbReference type="NCBI Taxonomy" id="999408"/>
    <lineage>
        <taxon>Bacteria</taxon>
        <taxon>Bacillati</taxon>
        <taxon>Bacillota</taxon>
        <taxon>Clostridia</taxon>
        <taxon>Lachnospirales</taxon>
        <taxon>Lachnospiraceae</taxon>
        <taxon>Enterocloster</taxon>
    </lineage>
</organism>
<dbReference type="HOGENOM" id="CLU_1198088_0_0_9"/>
<feature type="domain" description="DUF1835" evidence="1">
    <location>
        <begin position="3"/>
        <end position="106"/>
    </location>
</feature>
<feature type="domain" description="DUF3658" evidence="2">
    <location>
        <begin position="139"/>
        <end position="226"/>
    </location>
</feature>
<dbReference type="Pfam" id="PF12395">
    <property type="entry name" value="DUF3658"/>
    <property type="match status" value="1"/>
</dbReference>
<dbReference type="InterPro" id="IPR022123">
    <property type="entry name" value="DUF3658"/>
</dbReference>
<dbReference type="RefSeq" id="WP_002583968.1">
    <property type="nucleotide sequence ID" value="NZ_KB850998.1"/>
</dbReference>
<dbReference type="GeneID" id="57964638"/>
<dbReference type="Proteomes" id="UP000013085">
    <property type="component" value="Unassembled WGS sequence"/>
</dbReference>
<dbReference type="AlphaFoldDB" id="A0A0E2HEJ9"/>
<evidence type="ECO:0000313" key="4">
    <source>
        <dbReference type="Proteomes" id="UP000013085"/>
    </source>
</evidence>
<gene>
    <name evidence="3" type="ORF">HMPREF1090_00987</name>
</gene>
<protein>
    <recommendedName>
        <fullName evidence="5">DUF1835 domain-containing protein</fullName>
    </recommendedName>
</protein>
<comment type="caution">
    <text evidence="3">The sequence shown here is derived from an EMBL/GenBank/DDBJ whole genome shotgun (WGS) entry which is preliminary data.</text>
</comment>
<dbReference type="InterPro" id="IPR014973">
    <property type="entry name" value="DUF1835"/>
</dbReference>
<dbReference type="EMBL" id="AGYR01000007">
    <property type="protein sequence ID" value="ENZ18671.1"/>
    <property type="molecule type" value="Genomic_DNA"/>
</dbReference>
<dbReference type="Pfam" id="PF08874">
    <property type="entry name" value="DUF1835"/>
    <property type="match status" value="1"/>
</dbReference>
<accession>A0A0E2HEJ9</accession>
<sequence length="231" mass="27440">MLNICFSSSAYVMIKMIKMESDQDILFLLDDLSVGHIKNQNYESRFDEFFSMYGYRCQDKQKERNLFLQNYQTLVEEIGRNDVIRIWYSNSSSEYFGMLYLCSIIDYTKKVYLTNCSDYVKDCIAVSLLEDYELATCSQHHKVLNQKELKEYKETWEQLVQENSKLRVYENGRIITSEAYYDKDIKELLSKRMSLLDISTEIYLINLRKRMLVSDGYIHVRINQLVLGTLP</sequence>
<proteinExistence type="predicted"/>
<name>A0A0E2HEJ9_9FIRM</name>
<evidence type="ECO:0008006" key="5">
    <source>
        <dbReference type="Google" id="ProtNLM"/>
    </source>
</evidence>